<dbReference type="SUPFAM" id="SSF102114">
    <property type="entry name" value="Radical SAM enzymes"/>
    <property type="match status" value="1"/>
</dbReference>
<dbReference type="RefSeq" id="WP_245521327.1">
    <property type="nucleotide sequence ID" value="NZ_SMBK01000013.1"/>
</dbReference>
<organism evidence="1 2">
    <name type="scientific">Rhizobium azibense</name>
    <dbReference type="NCBI Taxonomy" id="1136135"/>
    <lineage>
        <taxon>Bacteria</taxon>
        <taxon>Pseudomonadati</taxon>
        <taxon>Pseudomonadota</taxon>
        <taxon>Alphaproteobacteria</taxon>
        <taxon>Hyphomicrobiales</taxon>
        <taxon>Rhizobiaceae</taxon>
        <taxon>Rhizobium/Agrobacterium group</taxon>
        <taxon>Rhizobium</taxon>
    </lineage>
</organism>
<evidence type="ECO:0008006" key="3">
    <source>
        <dbReference type="Google" id="ProtNLM"/>
    </source>
</evidence>
<reference evidence="1 2" key="1">
    <citation type="submission" date="2019-03" db="EMBL/GenBank/DDBJ databases">
        <title>Genomic Encyclopedia of Type Strains, Phase IV (KMG-V): Genome sequencing to study the core and pangenomes of soil and plant-associated prokaryotes.</title>
        <authorList>
            <person name="Whitman W."/>
        </authorList>
    </citation>
    <scope>NUCLEOTIDE SEQUENCE [LARGE SCALE GENOMIC DNA]</scope>
    <source>
        <strain evidence="1 2">IE4868</strain>
    </source>
</reference>
<comment type="caution">
    <text evidence="1">The sequence shown here is derived from an EMBL/GenBank/DDBJ whole genome shotgun (WGS) entry which is preliminary data.</text>
</comment>
<sequence>MIIRLTQLDGKLPNLALMKLAAWHRSRGDEVRFFVGDRGAERSFDEPEYDAVYASAIFEFSQPLVEKFKSQWPGAMIGGTGSGSQITVEDVIGSDYEHYDYVAAHRSFTASLGFTQRGCRLNCDFCVVPGKEGKPRSVNIIANIWRGPGYPKHIHLLDNDFFGQARPAWEARIAELWEGGFKVCFNQGINVRALTRPAAEALASVEYRDDSFRQRRLYTAWDNIGDERVFFRGVKFLEEAGVPAKHLMAYMLVGFDPSETWERLFSRFRTMTALGIRPYPMIYGEKRRTLPAGGMNGNFARRTLFDFQRWVVTGLYRAVDFADYDRSQNPAPRNNLDLFGDVR</sequence>
<dbReference type="EMBL" id="SMBK01000013">
    <property type="protein sequence ID" value="TCU34077.1"/>
    <property type="molecule type" value="Genomic_DNA"/>
</dbReference>
<dbReference type="Proteomes" id="UP000295507">
    <property type="component" value="Unassembled WGS sequence"/>
</dbReference>
<accession>A0A4R3RI19</accession>
<evidence type="ECO:0000313" key="1">
    <source>
        <dbReference type="EMBL" id="TCU34077.1"/>
    </source>
</evidence>
<name>A0A4R3RI19_9HYPH</name>
<gene>
    <name evidence="1" type="ORF">EV129_11360</name>
</gene>
<dbReference type="AlphaFoldDB" id="A0A4R3RI19"/>
<dbReference type="InterPro" id="IPR058240">
    <property type="entry name" value="rSAM_sf"/>
</dbReference>
<protein>
    <recommendedName>
        <fullName evidence="3">Radical SAM family protein</fullName>
    </recommendedName>
</protein>
<evidence type="ECO:0000313" key="2">
    <source>
        <dbReference type="Proteomes" id="UP000295507"/>
    </source>
</evidence>
<proteinExistence type="predicted"/>